<dbReference type="InterPro" id="IPR037034">
    <property type="entry name" value="RNA_pol_Rpb2_2_sf"/>
</dbReference>
<evidence type="ECO:0000256" key="4">
    <source>
        <dbReference type="ARBA" id="ARBA00022679"/>
    </source>
</evidence>
<dbReference type="GO" id="GO:0000428">
    <property type="term" value="C:DNA-directed RNA polymerase complex"/>
    <property type="evidence" value="ECO:0007669"/>
    <property type="project" value="UniProtKB-KW"/>
</dbReference>
<dbReference type="HOGENOM" id="CLU_641533_0_0_1"/>
<evidence type="ECO:0000313" key="9">
    <source>
        <dbReference type="Proteomes" id="UP000032180"/>
    </source>
</evidence>
<evidence type="ECO:0000313" key="8">
    <source>
        <dbReference type="EnsemblPlants" id="LPERR10G02480.1"/>
    </source>
</evidence>
<keyword evidence="6" id="KW-0804">Transcription</keyword>
<evidence type="ECO:0000259" key="7">
    <source>
        <dbReference type="Pfam" id="PF04563"/>
    </source>
</evidence>
<proteinExistence type="inferred from homology"/>
<dbReference type="GO" id="GO:0003677">
    <property type="term" value="F:DNA binding"/>
    <property type="evidence" value="ECO:0007669"/>
    <property type="project" value="InterPro"/>
</dbReference>
<reference evidence="8" key="3">
    <citation type="submission" date="2015-04" db="UniProtKB">
        <authorList>
            <consortium name="EnsemblPlants"/>
        </authorList>
    </citation>
    <scope>IDENTIFICATION</scope>
</reference>
<reference evidence="9" key="2">
    <citation type="submission" date="2013-12" db="EMBL/GenBank/DDBJ databases">
        <authorList>
            <person name="Yu Y."/>
            <person name="Lee S."/>
            <person name="de Baynast K."/>
            <person name="Wissotski M."/>
            <person name="Liu L."/>
            <person name="Talag J."/>
            <person name="Goicoechea J."/>
            <person name="Angelova A."/>
            <person name="Jetty R."/>
            <person name="Kudrna D."/>
            <person name="Golser W."/>
            <person name="Rivera L."/>
            <person name="Zhang J."/>
            <person name="Wing R."/>
        </authorList>
    </citation>
    <scope>NUCLEOTIDE SEQUENCE</scope>
</reference>
<dbReference type="InterPro" id="IPR007644">
    <property type="entry name" value="RNA_pol_bsu_protrusion"/>
</dbReference>
<evidence type="ECO:0000256" key="3">
    <source>
        <dbReference type="ARBA" id="ARBA00022478"/>
    </source>
</evidence>
<keyword evidence="5" id="KW-0548">Nucleotidyltransferase</keyword>
<dbReference type="InterPro" id="IPR015712">
    <property type="entry name" value="DNA-dir_RNA_pol_su2"/>
</dbReference>
<dbReference type="EnsemblPlants" id="LPERR10G02480.1">
    <property type="protein sequence ID" value="LPERR10G02480.1"/>
    <property type="gene ID" value="LPERR10G02480"/>
</dbReference>
<keyword evidence="3" id="KW-0240">DNA-directed RNA polymerase</keyword>
<reference evidence="8 9" key="1">
    <citation type="submission" date="2012-08" db="EMBL/GenBank/DDBJ databases">
        <title>Oryza genome evolution.</title>
        <authorList>
            <person name="Wing R.A."/>
        </authorList>
    </citation>
    <scope>NUCLEOTIDE SEQUENCE</scope>
</reference>
<name>A0A0D9XI12_9ORYZ</name>
<dbReference type="Gramene" id="LPERR10G02480.1">
    <property type="protein sequence ID" value="LPERR10G02480.1"/>
    <property type="gene ID" value="LPERR10G02480"/>
</dbReference>
<dbReference type="Gene3D" id="3.90.1100.10">
    <property type="match status" value="1"/>
</dbReference>
<evidence type="ECO:0000256" key="2">
    <source>
        <dbReference type="ARBA" id="ARBA00012418"/>
    </source>
</evidence>
<feature type="domain" description="RNA polymerase beta subunit protrusion" evidence="7">
    <location>
        <begin position="114"/>
        <end position="287"/>
    </location>
</feature>
<dbReference type="GO" id="GO:0006351">
    <property type="term" value="P:DNA-templated transcription"/>
    <property type="evidence" value="ECO:0007669"/>
    <property type="project" value="InterPro"/>
</dbReference>
<dbReference type="Pfam" id="PF04563">
    <property type="entry name" value="RNA_pol_Rpb2_1"/>
    <property type="match status" value="1"/>
</dbReference>
<comment type="similarity">
    <text evidence="1">Belongs to the RNA polymerase beta chain family.</text>
</comment>
<dbReference type="GO" id="GO:0032549">
    <property type="term" value="F:ribonucleoside binding"/>
    <property type="evidence" value="ECO:0007669"/>
    <property type="project" value="InterPro"/>
</dbReference>
<keyword evidence="9" id="KW-1185">Reference proteome</keyword>
<protein>
    <recommendedName>
        <fullName evidence="2">DNA-directed RNA polymerase</fullName>
        <ecNumber evidence="2">2.7.7.6</ecNumber>
    </recommendedName>
</protein>
<dbReference type="Proteomes" id="UP000032180">
    <property type="component" value="Chromosome 10"/>
</dbReference>
<evidence type="ECO:0000256" key="1">
    <source>
        <dbReference type="ARBA" id="ARBA00006835"/>
    </source>
</evidence>
<dbReference type="FunFam" id="3.90.1100.10:FF:000015">
    <property type="entry name" value="DNA-directed RNA polymerase subunit beta"/>
    <property type="match status" value="1"/>
</dbReference>
<keyword evidence="4" id="KW-0808">Transferase</keyword>
<dbReference type="Gene3D" id="3.90.1110.10">
    <property type="entry name" value="RNA polymerase Rpb2, domain 2"/>
    <property type="match status" value="1"/>
</dbReference>
<dbReference type="GO" id="GO:0003899">
    <property type="term" value="F:DNA-directed RNA polymerase activity"/>
    <property type="evidence" value="ECO:0007669"/>
    <property type="project" value="UniProtKB-EC"/>
</dbReference>
<accession>A0A0D9XI12</accession>
<dbReference type="SUPFAM" id="SSF64484">
    <property type="entry name" value="beta and beta-prime subunits of DNA dependent RNA-polymerase"/>
    <property type="match status" value="1"/>
</dbReference>
<organism evidence="8 9">
    <name type="scientific">Leersia perrieri</name>
    <dbReference type="NCBI Taxonomy" id="77586"/>
    <lineage>
        <taxon>Eukaryota</taxon>
        <taxon>Viridiplantae</taxon>
        <taxon>Streptophyta</taxon>
        <taxon>Embryophyta</taxon>
        <taxon>Tracheophyta</taxon>
        <taxon>Spermatophyta</taxon>
        <taxon>Magnoliopsida</taxon>
        <taxon>Liliopsida</taxon>
        <taxon>Poales</taxon>
        <taxon>Poaceae</taxon>
        <taxon>BOP clade</taxon>
        <taxon>Oryzoideae</taxon>
        <taxon>Oryzeae</taxon>
        <taxon>Oryzinae</taxon>
        <taxon>Leersia</taxon>
    </lineage>
</organism>
<dbReference type="STRING" id="77586.A0A0D9XI12"/>
<evidence type="ECO:0000256" key="6">
    <source>
        <dbReference type="ARBA" id="ARBA00023163"/>
    </source>
</evidence>
<dbReference type="PANTHER" id="PTHR20856">
    <property type="entry name" value="DNA-DIRECTED RNA POLYMERASE I SUBUNIT 2"/>
    <property type="match status" value="1"/>
</dbReference>
<dbReference type="EC" id="2.7.7.6" evidence="2"/>
<dbReference type="AlphaFoldDB" id="A0A0D9XI12"/>
<dbReference type="eggNOG" id="KOG0214">
    <property type="taxonomic scope" value="Eukaryota"/>
</dbReference>
<evidence type="ECO:0000256" key="5">
    <source>
        <dbReference type="ARBA" id="ARBA00022695"/>
    </source>
</evidence>
<sequence length="428" mass="48714">MASINNLTKAIPYKFMEEPPMDNGQSFFGADPELEPMMLDDGREGVPYIMAGANEKSSMDVERVHCSTDITGSSLCDDGNGKSDSYAQMPNDMSIPSLEKFCKDASRSSFDEIGLISHQINSYNEFVSHGLQELFDSLGEVTVEPSYDSSNRGLGGWRHAIIKFGIVKLEVPQFWSHGCDIDEESLKLKPRHARLQNMTYSSKMKVEVHIQVYSVEKTDKAKTGNEKFGFKKDIINETHHLNIGRLPVMVMSNLCWLHKLKGSDCQFDSGGYFLVKGMEKVFIAQEQKCRSRIWVEDRPCWMISFSPPIKRRRIYIKLIDFTKNEDASGEKIISFSFLYANMPIWLMFFALGISSDKDVFDIIDMQECDACVINTIFATIKESDELCEGFRKSDKARQYVDELIKNSKFPPAEPFDDYIAKYLFPGIS</sequence>